<dbReference type="InterPro" id="IPR039863">
    <property type="entry name" value="DKK1-4"/>
</dbReference>
<dbReference type="InParanoid" id="W5M968"/>
<dbReference type="InterPro" id="IPR047301">
    <property type="entry name" value="Dkk3_N"/>
</dbReference>
<dbReference type="FunCoup" id="W5M968">
    <property type="interactions" value="480"/>
</dbReference>
<evidence type="ECO:0000256" key="5">
    <source>
        <dbReference type="ARBA" id="ARBA00022687"/>
    </source>
</evidence>
<evidence type="ECO:0000256" key="7">
    <source>
        <dbReference type="ARBA" id="ARBA00023157"/>
    </source>
</evidence>
<dbReference type="Pfam" id="PF04706">
    <property type="entry name" value="Dickkopf_N"/>
    <property type="match status" value="1"/>
</dbReference>
<comment type="similarity">
    <text evidence="2">Belongs to the dickkopf family.</text>
</comment>
<keyword evidence="7" id="KW-1015">Disulfide bond</keyword>
<evidence type="ECO:0000256" key="2">
    <source>
        <dbReference type="ARBA" id="ARBA00010842"/>
    </source>
</evidence>
<dbReference type="AlphaFoldDB" id="W5M968"/>
<dbReference type="GO" id="GO:0039706">
    <property type="term" value="F:co-receptor binding"/>
    <property type="evidence" value="ECO:0000318"/>
    <property type="project" value="GO_Central"/>
</dbReference>
<evidence type="ECO:0000256" key="3">
    <source>
        <dbReference type="ARBA" id="ARBA00022473"/>
    </source>
</evidence>
<dbReference type="CDD" id="cd23274">
    <property type="entry name" value="Dkk3_Cys2"/>
    <property type="match status" value="1"/>
</dbReference>
<reference evidence="10" key="2">
    <citation type="submission" date="2025-08" db="UniProtKB">
        <authorList>
            <consortium name="Ensembl"/>
        </authorList>
    </citation>
    <scope>IDENTIFICATION</scope>
</reference>
<reference evidence="11" key="1">
    <citation type="submission" date="2011-12" db="EMBL/GenBank/DDBJ databases">
        <title>The Draft Genome of Lepisosteus oculatus.</title>
        <authorList>
            <consortium name="The Broad Institute Genome Assembly &amp; Analysis Group"/>
            <consortium name="Computational R&amp;D Group"/>
            <consortium name="and Sequencing Platform"/>
            <person name="Di Palma F."/>
            <person name="Alfoldi J."/>
            <person name="Johnson J."/>
            <person name="Berlin A."/>
            <person name="Gnerre S."/>
            <person name="Jaffe D."/>
            <person name="MacCallum I."/>
            <person name="Young S."/>
            <person name="Walker B.J."/>
            <person name="Lander E.S."/>
            <person name="Lindblad-Toh K."/>
        </authorList>
    </citation>
    <scope>NUCLEOTIDE SEQUENCE [LARGE SCALE GENOMIC DNA]</scope>
</reference>
<feature type="domain" description="Dickkopf N-terminal cysteine-rich" evidence="9">
    <location>
        <begin position="135"/>
        <end position="185"/>
    </location>
</feature>
<dbReference type="EMBL" id="AHAT01008210">
    <property type="status" value="NOT_ANNOTATED_CDS"/>
    <property type="molecule type" value="Genomic_DNA"/>
</dbReference>
<evidence type="ECO:0000313" key="11">
    <source>
        <dbReference type="Proteomes" id="UP000018468"/>
    </source>
</evidence>
<feature type="signal peptide" evidence="8">
    <location>
        <begin position="1"/>
        <end position="19"/>
    </location>
</feature>
<dbReference type="Gene3D" id="2.10.80.10">
    <property type="entry name" value="Lipase, subunit A"/>
    <property type="match status" value="1"/>
</dbReference>
<keyword evidence="6 8" id="KW-0732">Signal</keyword>
<dbReference type="Bgee" id="ENSLOCG00000004120">
    <property type="expression patterns" value="Expressed in brain and 13 other cell types or tissues"/>
</dbReference>
<dbReference type="STRING" id="7918.ENSLOCP00000004927"/>
<dbReference type="GO" id="GO:0016055">
    <property type="term" value="P:Wnt signaling pathway"/>
    <property type="evidence" value="ECO:0007669"/>
    <property type="project" value="UniProtKB-KW"/>
</dbReference>
<dbReference type="PANTHER" id="PTHR12113:SF8">
    <property type="entry name" value="DICKKOPF-RELATED PROTEIN 3"/>
    <property type="match status" value="1"/>
</dbReference>
<dbReference type="OMA" id="HCQPHGR"/>
<sequence length="294" mass="32567">MQFAAFILCVALINGSALSTTFKSDITPALQAGLAQGHASLNDMFREVEELMEDTQHKLEEAVYQMDNETAKSLINMDDLPLNYHDESKTEKKVGNTSVHTFQKIDKVTDNKTGATFFSKTVIKSSSKENQIDRECIINEDCGSGKYCSYELLQSKCLPCKTQDSKCTKDEECCNDQLCILGQCSNGVAKGEAGSICQYQTDCSTGLCCAFHKTLLFPICTPKPGEGERCHSHANSLLDLLSWDIEAEGPRETCPCIGALRCQPHGRGSLCERRRNSSNEESYKTKYSHISCVY</sequence>
<keyword evidence="3" id="KW-0217">Developmental protein</keyword>
<organism evidence="10 11">
    <name type="scientific">Lepisosteus oculatus</name>
    <name type="common">Spotted gar</name>
    <dbReference type="NCBI Taxonomy" id="7918"/>
    <lineage>
        <taxon>Eukaryota</taxon>
        <taxon>Metazoa</taxon>
        <taxon>Chordata</taxon>
        <taxon>Craniata</taxon>
        <taxon>Vertebrata</taxon>
        <taxon>Euteleostomi</taxon>
        <taxon>Actinopterygii</taxon>
        <taxon>Neopterygii</taxon>
        <taxon>Holostei</taxon>
        <taxon>Semionotiformes</taxon>
        <taxon>Lepisosteidae</taxon>
        <taxon>Lepisosteus</taxon>
    </lineage>
</organism>
<dbReference type="GO" id="GO:0090090">
    <property type="term" value="P:negative regulation of canonical Wnt signaling pathway"/>
    <property type="evidence" value="ECO:0000318"/>
    <property type="project" value="GO_Central"/>
</dbReference>
<evidence type="ECO:0000256" key="6">
    <source>
        <dbReference type="ARBA" id="ARBA00022729"/>
    </source>
</evidence>
<dbReference type="InterPro" id="IPR047300">
    <property type="entry name" value="Dkk3_Cys2"/>
</dbReference>
<dbReference type="PANTHER" id="PTHR12113">
    <property type="entry name" value="DICKKOPF3-LIKE 3"/>
    <property type="match status" value="1"/>
</dbReference>
<keyword evidence="4" id="KW-0964">Secreted</keyword>
<name>W5M968_LEPOC</name>
<dbReference type="CDD" id="cd23014">
    <property type="entry name" value="Dkk3_N_Cys1"/>
    <property type="match status" value="1"/>
</dbReference>
<dbReference type="GO" id="GO:0048019">
    <property type="term" value="F:receptor antagonist activity"/>
    <property type="evidence" value="ECO:0000318"/>
    <property type="project" value="GO_Central"/>
</dbReference>
<comment type="subcellular location">
    <subcellularLocation>
        <location evidence="1">Secreted</location>
    </subcellularLocation>
</comment>
<dbReference type="HOGENOM" id="CLU_055300_1_0_1"/>
<dbReference type="eggNOG" id="KOG1218">
    <property type="taxonomic scope" value="Eukaryota"/>
</dbReference>
<keyword evidence="11" id="KW-1185">Reference proteome</keyword>
<evidence type="ECO:0000256" key="1">
    <source>
        <dbReference type="ARBA" id="ARBA00004613"/>
    </source>
</evidence>
<dbReference type="GO" id="GO:0005615">
    <property type="term" value="C:extracellular space"/>
    <property type="evidence" value="ECO:0000318"/>
    <property type="project" value="GO_Central"/>
</dbReference>
<feature type="chain" id="PRO_5004865826" evidence="8">
    <location>
        <begin position="20"/>
        <end position="294"/>
    </location>
</feature>
<dbReference type="Proteomes" id="UP000018468">
    <property type="component" value="Linkage group LG27"/>
</dbReference>
<evidence type="ECO:0000313" key="10">
    <source>
        <dbReference type="Ensembl" id="ENSLOCP00000004927.1"/>
    </source>
</evidence>
<proteinExistence type="inferred from homology"/>
<dbReference type="FunFam" id="2.10.80.10:FF:000008">
    <property type="entry name" value="Dickkopf WNT-signaling pathway inhibitor 3a"/>
    <property type="match status" value="1"/>
</dbReference>
<evidence type="ECO:0000259" key="9">
    <source>
        <dbReference type="Pfam" id="PF04706"/>
    </source>
</evidence>
<reference evidence="10" key="3">
    <citation type="submission" date="2025-09" db="UniProtKB">
        <authorList>
            <consortium name="Ensembl"/>
        </authorList>
    </citation>
    <scope>IDENTIFICATION</scope>
</reference>
<evidence type="ECO:0000256" key="4">
    <source>
        <dbReference type="ARBA" id="ARBA00022525"/>
    </source>
</evidence>
<keyword evidence="5" id="KW-0879">Wnt signaling pathway</keyword>
<evidence type="ECO:0000256" key="8">
    <source>
        <dbReference type="SAM" id="SignalP"/>
    </source>
</evidence>
<accession>W5M968</accession>
<dbReference type="Ensembl" id="ENSLOCT00000004935.1">
    <property type="protein sequence ID" value="ENSLOCP00000004927.1"/>
    <property type="gene ID" value="ENSLOCG00000004120.1"/>
</dbReference>
<protein>
    <submittedName>
        <fullName evidence="10">Dickkopf WNT signaling pathway inhibitor 3b</fullName>
    </submittedName>
</protein>
<dbReference type="InterPro" id="IPR006796">
    <property type="entry name" value="Dickkopf_N"/>
</dbReference>
<dbReference type="GeneTree" id="ENSGT00390000000221"/>